<evidence type="ECO:0000259" key="2">
    <source>
        <dbReference type="Pfam" id="PF00248"/>
    </source>
</evidence>
<sequence>MWSRYTSARGLFSAWILMLVALPLHPSAFVLKMQEGRSHDNFRSRGQGDASVTSRRESLAEAARTAAGVSLSLGVLSQPRGGVMGPEPAQADAGNYVLPSKIETFSLGSLPSVPRVVNGLWQVSGAHGPIDPQRAVEDMKSYEIAGLRAWDMADIYGPAELIYGKHLREYRDLPEAVQKPLGFTKFVPRPSDMSEPIVRDAIDRSLKRIGADSLDLLQFHWWEYGDNRYKQGLDNLAKLRDSGEKKIKELAVTNFDTEHVKEANERVRIVSNQVQYSLIDSRPSVKLSEYCQEKGIKLLAYGTLLGGLLSEKFLGKLEPSDMDLNTASLQKYKQMIDAWGGWGLFQQLLGTLNDIARQKKTSIPAVATRMVLDKPAVGAVILGARLGVANHVKSNVEAFKVKIGDGERKEVDKVLRKSRDLFALIGDTGDEYR</sequence>
<protein>
    <recommendedName>
        <fullName evidence="2">NADP-dependent oxidoreductase domain-containing protein</fullName>
    </recommendedName>
</protein>
<dbReference type="PhylomeDB" id="A0A0G4FTZ5"/>
<evidence type="ECO:0000313" key="3">
    <source>
        <dbReference type="EMBL" id="CEM17979.1"/>
    </source>
</evidence>
<dbReference type="InterPro" id="IPR036812">
    <property type="entry name" value="NAD(P)_OxRdtase_dom_sf"/>
</dbReference>
<dbReference type="Gene3D" id="3.20.20.100">
    <property type="entry name" value="NADP-dependent oxidoreductase domain"/>
    <property type="match status" value="1"/>
</dbReference>
<name>A0A0G4FTZ5_9ALVE</name>
<dbReference type="PANTHER" id="PTHR43147">
    <property type="entry name" value="PROTEIN TAS"/>
    <property type="match status" value="1"/>
</dbReference>
<gene>
    <name evidence="3" type="ORF">Cvel_18652</name>
</gene>
<feature type="signal peptide" evidence="1">
    <location>
        <begin position="1"/>
        <end position="28"/>
    </location>
</feature>
<dbReference type="Pfam" id="PF00248">
    <property type="entry name" value="Aldo_ket_red"/>
    <property type="match status" value="1"/>
</dbReference>
<proteinExistence type="predicted"/>
<dbReference type="VEuPathDB" id="CryptoDB:Cvel_18652"/>
<dbReference type="InterPro" id="IPR023210">
    <property type="entry name" value="NADP_OxRdtase_dom"/>
</dbReference>
<dbReference type="EMBL" id="CDMZ01000615">
    <property type="protein sequence ID" value="CEM17979.1"/>
    <property type="molecule type" value="Genomic_DNA"/>
</dbReference>
<dbReference type="SUPFAM" id="SSF51430">
    <property type="entry name" value="NAD(P)-linked oxidoreductase"/>
    <property type="match status" value="1"/>
</dbReference>
<accession>A0A0G4FTZ5</accession>
<dbReference type="PANTHER" id="PTHR43147:SF2">
    <property type="entry name" value="NADP-DEPENDENT OXIDOREDUCTASE DOMAIN-CONTAINING PROTEIN"/>
    <property type="match status" value="1"/>
</dbReference>
<reference evidence="3" key="1">
    <citation type="submission" date="2014-11" db="EMBL/GenBank/DDBJ databases">
        <authorList>
            <person name="Otto D Thomas"/>
            <person name="Naeem Raeece"/>
        </authorList>
    </citation>
    <scope>NUCLEOTIDE SEQUENCE</scope>
</reference>
<evidence type="ECO:0000256" key="1">
    <source>
        <dbReference type="SAM" id="SignalP"/>
    </source>
</evidence>
<organism evidence="3">
    <name type="scientific">Chromera velia CCMP2878</name>
    <dbReference type="NCBI Taxonomy" id="1169474"/>
    <lineage>
        <taxon>Eukaryota</taxon>
        <taxon>Sar</taxon>
        <taxon>Alveolata</taxon>
        <taxon>Colpodellida</taxon>
        <taxon>Chromeraceae</taxon>
        <taxon>Chromera</taxon>
    </lineage>
</organism>
<dbReference type="AlphaFoldDB" id="A0A0G4FTZ5"/>
<keyword evidence="1" id="KW-0732">Signal</keyword>
<feature type="chain" id="PRO_5005189747" description="NADP-dependent oxidoreductase domain-containing protein" evidence="1">
    <location>
        <begin position="29"/>
        <end position="433"/>
    </location>
</feature>
<dbReference type="CDD" id="cd19101">
    <property type="entry name" value="AKR_unchar"/>
    <property type="match status" value="1"/>
</dbReference>
<feature type="domain" description="NADP-dependent oxidoreductase" evidence="2">
    <location>
        <begin position="116"/>
        <end position="415"/>
    </location>
</feature>